<organism evidence="2 3">
    <name type="scientific">Verticillium longisporum</name>
    <name type="common">Verticillium dahliae var. longisporum</name>
    <dbReference type="NCBI Taxonomy" id="100787"/>
    <lineage>
        <taxon>Eukaryota</taxon>
        <taxon>Fungi</taxon>
        <taxon>Dikarya</taxon>
        <taxon>Ascomycota</taxon>
        <taxon>Pezizomycotina</taxon>
        <taxon>Sordariomycetes</taxon>
        <taxon>Hypocreomycetidae</taxon>
        <taxon>Glomerellales</taxon>
        <taxon>Plectosphaerellaceae</taxon>
        <taxon>Verticillium</taxon>
    </lineage>
</organism>
<evidence type="ECO:0000313" key="2">
    <source>
        <dbReference type="EMBL" id="CRK43505.1"/>
    </source>
</evidence>
<feature type="non-terminal residue" evidence="2">
    <location>
        <position position="1"/>
    </location>
</feature>
<proteinExistence type="predicted"/>
<evidence type="ECO:0000313" key="3">
    <source>
        <dbReference type="Proteomes" id="UP000045706"/>
    </source>
</evidence>
<feature type="region of interest" description="Disordered" evidence="1">
    <location>
        <begin position="1"/>
        <end position="22"/>
    </location>
</feature>
<reference evidence="3" key="1">
    <citation type="submission" date="2015-05" db="EMBL/GenBank/DDBJ databases">
        <authorList>
            <person name="Fogelqvist Johan"/>
        </authorList>
    </citation>
    <scope>NUCLEOTIDE SEQUENCE [LARGE SCALE GENOMIC DNA]</scope>
</reference>
<evidence type="ECO:0000256" key="1">
    <source>
        <dbReference type="SAM" id="MobiDB-lite"/>
    </source>
</evidence>
<protein>
    <submittedName>
        <fullName evidence="2">Uncharacterized protein</fullName>
    </submittedName>
</protein>
<dbReference type="Proteomes" id="UP000045706">
    <property type="component" value="Unassembled WGS sequence"/>
</dbReference>
<accession>A0A0G4NB16</accession>
<dbReference type="AlphaFoldDB" id="A0A0G4NB16"/>
<name>A0A0G4NB16_VERLO</name>
<gene>
    <name evidence="2" type="ORF">BN1723_019219</name>
</gene>
<dbReference type="EMBL" id="CVQI01033377">
    <property type="protein sequence ID" value="CRK43505.1"/>
    <property type="molecule type" value="Genomic_DNA"/>
</dbReference>
<sequence length="22" mass="2507">DHGPLLLGRPDDELPRSRDGQY</sequence>